<evidence type="ECO:0000256" key="1">
    <source>
        <dbReference type="ARBA" id="ARBA00000677"/>
    </source>
</evidence>
<dbReference type="AlphaFoldDB" id="A0A1H0PI91"/>
<feature type="region of interest" description="Disordered" evidence="8">
    <location>
        <begin position="390"/>
        <end position="420"/>
    </location>
</feature>
<feature type="compositionally biased region" description="Gly residues" evidence="8">
    <location>
        <begin position="17"/>
        <end position="38"/>
    </location>
</feature>
<dbReference type="GO" id="GO:0006465">
    <property type="term" value="P:signal peptide processing"/>
    <property type="evidence" value="ECO:0007669"/>
    <property type="project" value="InterPro"/>
</dbReference>
<keyword evidence="7" id="KW-0645">Protease</keyword>
<comment type="subcellular location">
    <subcellularLocation>
        <location evidence="2">Cell membrane</location>
        <topology evidence="2">Single-pass type II membrane protein</topology>
    </subcellularLocation>
    <subcellularLocation>
        <location evidence="7">Membrane</location>
        <topology evidence="7">Single-pass type II membrane protein</topology>
    </subcellularLocation>
</comment>
<keyword evidence="5 7" id="KW-0378">Hydrolase</keyword>
<dbReference type="CDD" id="cd06530">
    <property type="entry name" value="S26_SPase_I"/>
    <property type="match status" value="1"/>
</dbReference>
<feature type="compositionally biased region" description="Low complexity" evidence="8">
    <location>
        <begin position="390"/>
        <end position="404"/>
    </location>
</feature>
<feature type="active site" evidence="6">
    <location>
        <position position="242"/>
    </location>
</feature>
<gene>
    <name evidence="10" type="ORF">SAMN05216259_11655</name>
</gene>
<evidence type="ECO:0000259" key="9">
    <source>
        <dbReference type="Pfam" id="PF10502"/>
    </source>
</evidence>
<dbReference type="PANTHER" id="PTHR43390:SF1">
    <property type="entry name" value="CHLOROPLAST PROCESSING PEPTIDASE"/>
    <property type="match status" value="1"/>
</dbReference>
<dbReference type="GO" id="GO:0009003">
    <property type="term" value="F:signal peptidase activity"/>
    <property type="evidence" value="ECO:0007669"/>
    <property type="project" value="UniProtKB-EC"/>
</dbReference>
<keyword evidence="7" id="KW-0812">Transmembrane</keyword>
<dbReference type="NCBIfam" id="TIGR02227">
    <property type="entry name" value="sigpep_I_bact"/>
    <property type="match status" value="1"/>
</dbReference>
<dbReference type="PANTHER" id="PTHR43390">
    <property type="entry name" value="SIGNAL PEPTIDASE I"/>
    <property type="match status" value="1"/>
</dbReference>
<dbReference type="GO" id="GO:0004252">
    <property type="term" value="F:serine-type endopeptidase activity"/>
    <property type="evidence" value="ECO:0007669"/>
    <property type="project" value="InterPro"/>
</dbReference>
<dbReference type="Gene3D" id="2.10.109.10">
    <property type="entry name" value="Umud Fragment, subunit A"/>
    <property type="match status" value="1"/>
</dbReference>
<keyword evidence="11" id="KW-1185">Reference proteome</keyword>
<accession>A0A1H0PI91</accession>
<dbReference type="STRING" id="310781.SAMN05216259_11655"/>
<comment type="similarity">
    <text evidence="3 7">Belongs to the peptidase S26 family.</text>
</comment>
<evidence type="ECO:0000256" key="8">
    <source>
        <dbReference type="SAM" id="MobiDB-lite"/>
    </source>
</evidence>
<sequence>MSDGPHGGSRSDAYPGGYQGGYQGGYGPGQEAGYGAGHGQDAPRGQGGGQGYGQAYDAARVPPPGAENGYQQGYEPGFVPPPGTRPEEVGGLTAEGAHRIDLGGSGDGGDRDGDGDGGGEESGRGSHSAPAKPRSFWKELPLLVVIALVLALLIKTFLVQAFSIPSDSMQNTLQRGDRVLVDKLTPWFGSKPTRGEVVVFHDPSNWLNENPPPSKNPVVRGMQKSLSFIGLMPSAEEKDLIKRVIGVGGDTVSCKGTGPVYVNGKPLKEPYVFPGNTPCSADAEFTVHVPKGRIWVMGDHRQDSLDSRYHMNEVIDGKRTYGTVSDKQVVGRAIVVAWPINRWDWLGIPGTFSQPGIDAAGSTVPAAAGLAGAVPLVLLRRRRLLNRLEGPAQAAQRSASAAAAPPVEEGPGRDSPGPRS</sequence>
<feature type="active site" evidence="6">
    <location>
        <position position="168"/>
    </location>
</feature>
<dbReference type="InterPro" id="IPR019533">
    <property type="entry name" value="Peptidase_S26"/>
</dbReference>
<organism evidence="10 11">
    <name type="scientific">Actinacidiphila guanduensis</name>
    <dbReference type="NCBI Taxonomy" id="310781"/>
    <lineage>
        <taxon>Bacteria</taxon>
        <taxon>Bacillati</taxon>
        <taxon>Actinomycetota</taxon>
        <taxon>Actinomycetes</taxon>
        <taxon>Kitasatosporales</taxon>
        <taxon>Streptomycetaceae</taxon>
        <taxon>Actinacidiphila</taxon>
    </lineage>
</organism>
<evidence type="ECO:0000256" key="5">
    <source>
        <dbReference type="ARBA" id="ARBA00022801"/>
    </source>
</evidence>
<dbReference type="Pfam" id="PF10502">
    <property type="entry name" value="Peptidase_S26"/>
    <property type="match status" value="1"/>
</dbReference>
<evidence type="ECO:0000256" key="6">
    <source>
        <dbReference type="PIRSR" id="PIRSR600223-1"/>
    </source>
</evidence>
<dbReference type="InterPro" id="IPR036286">
    <property type="entry name" value="LexA/Signal_pep-like_sf"/>
</dbReference>
<feature type="transmembrane region" description="Helical" evidence="7">
    <location>
        <begin position="140"/>
        <end position="162"/>
    </location>
</feature>
<keyword evidence="7" id="KW-1133">Transmembrane helix</keyword>
<reference evidence="10 11" key="1">
    <citation type="submission" date="2016-10" db="EMBL/GenBank/DDBJ databases">
        <authorList>
            <person name="de Groot N.N."/>
        </authorList>
    </citation>
    <scope>NUCLEOTIDE SEQUENCE [LARGE SCALE GENOMIC DNA]</scope>
    <source>
        <strain evidence="10 11">CGMCC 4.2022</strain>
    </source>
</reference>
<dbReference type="EMBL" id="FNIE01000016">
    <property type="protein sequence ID" value="SDP04812.1"/>
    <property type="molecule type" value="Genomic_DNA"/>
</dbReference>
<evidence type="ECO:0000256" key="4">
    <source>
        <dbReference type="ARBA" id="ARBA00013208"/>
    </source>
</evidence>
<dbReference type="PROSITE" id="PS00761">
    <property type="entry name" value="SPASE_I_3"/>
    <property type="match status" value="1"/>
</dbReference>
<dbReference type="SUPFAM" id="SSF51306">
    <property type="entry name" value="LexA/Signal peptidase"/>
    <property type="match status" value="1"/>
</dbReference>
<comment type="catalytic activity">
    <reaction evidence="1 7">
        <text>Cleavage of hydrophobic, N-terminal signal or leader sequences from secreted and periplasmic proteins.</text>
        <dbReference type="EC" id="3.4.21.89"/>
    </reaction>
</comment>
<feature type="domain" description="Peptidase S26" evidence="9">
    <location>
        <begin position="138"/>
        <end position="338"/>
    </location>
</feature>
<dbReference type="PRINTS" id="PR00727">
    <property type="entry name" value="LEADERPTASE"/>
</dbReference>
<evidence type="ECO:0000256" key="2">
    <source>
        <dbReference type="ARBA" id="ARBA00004401"/>
    </source>
</evidence>
<evidence type="ECO:0000313" key="11">
    <source>
        <dbReference type="Proteomes" id="UP000199341"/>
    </source>
</evidence>
<feature type="region of interest" description="Disordered" evidence="8">
    <location>
        <begin position="1"/>
        <end position="132"/>
    </location>
</feature>
<evidence type="ECO:0000256" key="3">
    <source>
        <dbReference type="ARBA" id="ARBA00009370"/>
    </source>
</evidence>
<proteinExistence type="inferred from homology"/>
<evidence type="ECO:0000313" key="10">
    <source>
        <dbReference type="EMBL" id="SDP04812.1"/>
    </source>
</evidence>
<dbReference type="InterPro" id="IPR019758">
    <property type="entry name" value="Pept_S26A_signal_pept_1_CS"/>
</dbReference>
<keyword evidence="7" id="KW-0472">Membrane</keyword>
<protein>
    <recommendedName>
        <fullName evidence="4 7">Signal peptidase I</fullName>
        <ecNumber evidence="4 7">3.4.21.89</ecNumber>
    </recommendedName>
</protein>
<dbReference type="EC" id="3.4.21.89" evidence="4 7"/>
<dbReference type="InterPro" id="IPR000223">
    <property type="entry name" value="Pept_S26A_signal_pept_1"/>
</dbReference>
<dbReference type="Proteomes" id="UP000199341">
    <property type="component" value="Unassembled WGS sequence"/>
</dbReference>
<dbReference type="GO" id="GO:0005886">
    <property type="term" value="C:plasma membrane"/>
    <property type="evidence" value="ECO:0007669"/>
    <property type="project" value="UniProtKB-SubCell"/>
</dbReference>
<evidence type="ECO:0000256" key="7">
    <source>
        <dbReference type="RuleBase" id="RU362042"/>
    </source>
</evidence>
<name>A0A1H0PI91_9ACTN</name>